<accession>A0A7T2U7G0</accession>
<dbReference type="EMBL" id="CP065687">
    <property type="protein sequence ID" value="QPS47039.1"/>
    <property type="molecule type" value="Genomic_DNA"/>
</dbReference>
<protein>
    <submittedName>
        <fullName evidence="2">Uncharacterized protein</fullName>
    </submittedName>
</protein>
<reference evidence="2 3" key="1">
    <citation type="submission" date="2020-12" db="EMBL/GenBank/DDBJ databases">
        <title>FDA dAtabase for Regulatory Grade micrObial Sequences (FDA-ARGOS): Supporting development and validation of Infectious Disease Dx tests.</title>
        <authorList>
            <person name="Nelson B."/>
            <person name="Plummer A."/>
            <person name="Tallon L."/>
            <person name="Sadzewicz L."/>
            <person name="Zhao X."/>
            <person name="Boylan J."/>
            <person name="Ott S."/>
            <person name="Bowen H."/>
            <person name="Vavikolanu K."/>
            <person name="Mehta A."/>
            <person name="Aluvathingal J."/>
            <person name="Nadendla S."/>
            <person name="Myers T."/>
            <person name="Yan Y."/>
            <person name="Sichtig H."/>
        </authorList>
    </citation>
    <scope>NUCLEOTIDE SEQUENCE [LARGE SCALE GENOMIC DNA]</scope>
    <source>
        <strain evidence="2 3">FDAARGOS_899</strain>
    </source>
</reference>
<gene>
    <name evidence="2" type="ORF">I6G56_21435</name>
</gene>
<dbReference type="RefSeq" id="WP_144411894.1">
    <property type="nucleotide sequence ID" value="NZ_CP013382.1"/>
</dbReference>
<dbReference type="KEGG" id="bhg:I6G56_21435"/>
<evidence type="ECO:0000313" key="2">
    <source>
        <dbReference type="EMBL" id="QPS47039.1"/>
    </source>
</evidence>
<dbReference type="AlphaFoldDB" id="A0A7T2U7G0"/>
<feature type="compositionally biased region" description="Gly residues" evidence="1">
    <location>
        <begin position="42"/>
        <end position="56"/>
    </location>
</feature>
<dbReference type="Proteomes" id="UP000594943">
    <property type="component" value="Chromosome 2"/>
</dbReference>
<sequence length="134" mass="14700">MYARIGTPVAQLALFGKRDQRARLVDRAARVEVTGRDVARGGAKGRTGFHGGGGKDLGVDSQRLSKPGQAASMHSARRNRWNSGRVAALFFAKYRIYLIHPFRSKSPAQAARIDAAAAFRARRPNARRGRARTE</sequence>
<organism evidence="2 3">
    <name type="scientific">Burkholderia humptydooensis</name>
    <dbReference type="NCBI Taxonomy" id="430531"/>
    <lineage>
        <taxon>Bacteria</taxon>
        <taxon>Pseudomonadati</taxon>
        <taxon>Pseudomonadota</taxon>
        <taxon>Betaproteobacteria</taxon>
        <taxon>Burkholderiales</taxon>
        <taxon>Burkholderiaceae</taxon>
        <taxon>Burkholderia</taxon>
        <taxon>pseudomallei group</taxon>
    </lineage>
</organism>
<evidence type="ECO:0000313" key="3">
    <source>
        <dbReference type="Proteomes" id="UP000594943"/>
    </source>
</evidence>
<evidence type="ECO:0000256" key="1">
    <source>
        <dbReference type="SAM" id="MobiDB-lite"/>
    </source>
</evidence>
<feature type="region of interest" description="Disordered" evidence="1">
    <location>
        <begin position="39"/>
        <end position="60"/>
    </location>
</feature>
<proteinExistence type="predicted"/>
<name>A0A7T2U7G0_9BURK</name>